<reference evidence="3 4" key="1">
    <citation type="journal article" date="2014" name="PLoS Genet.">
        <title>Analysis of the Phlebiopsis gigantea genome, transcriptome and secretome provides insight into its pioneer colonization strategies of wood.</title>
        <authorList>
            <person name="Hori C."/>
            <person name="Ishida T."/>
            <person name="Igarashi K."/>
            <person name="Samejima M."/>
            <person name="Suzuki H."/>
            <person name="Master E."/>
            <person name="Ferreira P."/>
            <person name="Ruiz-Duenas F.J."/>
            <person name="Held B."/>
            <person name="Canessa P."/>
            <person name="Larrondo L.F."/>
            <person name="Schmoll M."/>
            <person name="Druzhinina I.S."/>
            <person name="Kubicek C.P."/>
            <person name="Gaskell J.A."/>
            <person name="Kersten P."/>
            <person name="St John F."/>
            <person name="Glasner J."/>
            <person name="Sabat G."/>
            <person name="Splinter BonDurant S."/>
            <person name="Syed K."/>
            <person name="Yadav J."/>
            <person name="Mgbeahuruike A.C."/>
            <person name="Kovalchuk A."/>
            <person name="Asiegbu F.O."/>
            <person name="Lackner G."/>
            <person name="Hoffmeister D."/>
            <person name="Rencoret J."/>
            <person name="Gutierrez A."/>
            <person name="Sun H."/>
            <person name="Lindquist E."/>
            <person name="Barry K."/>
            <person name="Riley R."/>
            <person name="Grigoriev I.V."/>
            <person name="Henrissat B."/>
            <person name="Kues U."/>
            <person name="Berka R.M."/>
            <person name="Martinez A.T."/>
            <person name="Covert S.F."/>
            <person name="Blanchette R.A."/>
            <person name="Cullen D."/>
        </authorList>
    </citation>
    <scope>NUCLEOTIDE SEQUENCE [LARGE SCALE GENOMIC DNA]</scope>
    <source>
        <strain evidence="3 4">11061_1 CR5-6</strain>
    </source>
</reference>
<evidence type="ECO:0000256" key="1">
    <source>
        <dbReference type="SAM" id="MobiDB-lite"/>
    </source>
</evidence>
<proteinExistence type="predicted"/>
<feature type="compositionally biased region" description="Basic and acidic residues" evidence="1">
    <location>
        <begin position="370"/>
        <end position="394"/>
    </location>
</feature>
<dbReference type="HOGENOM" id="CLU_585387_0_0_1"/>
<feature type="compositionally biased region" description="Basic and acidic residues" evidence="1">
    <location>
        <begin position="149"/>
        <end position="166"/>
    </location>
</feature>
<dbReference type="EMBL" id="KN840526">
    <property type="protein sequence ID" value="KIP06068.1"/>
    <property type="molecule type" value="Genomic_DNA"/>
</dbReference>
<organism evidence="3 4">
    <name type="scientific">Phlebiopsis gigantea (strain 11061_1 CR5-6)</name>
    <name type="common">White-rot fungus</name>
    <name type="synonym">Peniophora gigantea</name>
    <dbReference type="NCBI Taxonomy" id="745531"/>
    <lineage>
        <taxon>Eukaryota</taxon>
        <taxon>Fungi</taxon>
        <taxon>Dikarya</taxon>
        <taxon>Basidiomycota</taxon>
        <taxon>Agaricomycotina</taxon>
        <taxon>Agaricomycetes</taxon>
        <taxon>Polyporales</taxon>
        <taxon>Phanerochaetaceae</taxon>
        <taxon>Phlebiopsis</taxon>
    </lineage>
</organism>
<evidence type="ECO:0000313" key="3">
    <source>
        <dbReference type="EMBL" id="KIP06068.1"/>
    </source>
</evidence>
<feature type="domain" description="Brf1 TBP-binding" evidence="2">
    <location>
        <begin position="336"/>
        <end position="396"/>
    </location>
</feature>
<dbReference type="Proteomes" id="UP000053257">
    <property type="component" value="Unassembled WGS sequence"/>
</dbReference>
<dbReference type="Pfam" id="PF07741">
    <property type="entry name" value="BRF1"/>
    <property type="match status" value="1"/>
</dbReference>
<feature type="region of interest" description="Disordered" evidence="1">
    <location>
        <begin position="370"/>
        <end position="397"/>
    </location>
</feature>
<gene>
    <name evidence="3" type="ORF">PHLGIDRAFT_36108</name>
</gene>
<dbReference type="InterPro" id="IPR011665">
    <property type="entry name" value="BRF1_TBP-bd_dom"/>
</dbReference>
<name>A0A0C3PJ17_PHLG1</name>
<dbReference type="AlphaFoldDB" id="A0A0C3PJ17"/>
<accession>A0A0C3PJ17</accession>
<feature type="region of interest" description="Disordered" evidence="1">
    <location>
        <begin position="149"/>
        <end position="200"/>
    </location>
</feature>
<evidence type="ECO:0000259" key="2">
    <source>
        <dbReference type="Pfam" id="PF07741"/>
    </source>
</evidence>
<protein>
    <recommendedName>
        <fullName evidence="2">Brf1 TBP-binding domain-containing protein</fullName>
    </recommendedName>
</protein>
<keyword evidence="4" id="KW-1185">Reference proteome</keyword>
<sequence length="467" mass="53883">MHPRLVEKLETFTSRHSVAPHIPRISSSQQCACSQDGPLHLDKAQHRYDYQSGTRATFRTNAQDAMIDNAPAGDPDVLFSRMLWRNILPSTNAPLDVTRGRADLDLKAECDQTDRQRRKRKDDLQTYEYVRVETNRVCVKNVAVKAELGKTSRPSEKKRPRTDLMRQKGKTTTGGKSRTHRRQAVQRAAPGKQTEDGDADLWRTEADKYDAERAEGRVGWATARTWTWTWTWTWVISAVEDVEATDHGGSGNYDNGDWRRAVHRYGITLVSSIFTPHTIRYLRTAYTSDHIRPKRPNRYEALIEEVALFLDTAQTTAREPPDYTPRDILPDEEFEGLDEDELDTFLPTDEEVRLKERDWVEMNRKYLENREGGARADRRARREEQAQETQDRRWPRGQAARRLSRACIDYDALRTLFEHPAVGSPALPPPLVRGQVRRGGRRFTASTWCALPQRSLEKRNNIYPTKS</sequence>
<dbReference type="STRING" id="745531.A0A0C3PJ17"/>
<dbReference type="Gene3D" id="1.20.5.650">
    <property type="entry name" value="Single helix bin"/>
    <property type="match status" value="1"/>
</dbReference>
<evidence type="ECO:0000313" key="4">
    <source>
        <dbReference type="Proteomes" id="UP000053257"/>
    </source>
</evidence>